<feature type="transmembrane region" description="Helical" evidence="4">
    <location>
        <begin position="173"/>
        <end position="193"/>
    </location>
</feature>
<organism evidence="6 7">
    <name type="scientific">Streptomyces spirodelae</name>
    <dbReference type="NCBI Taxonomy" id="2812904"/>
    <lineage>
        <taxon>Bacteria</taxon>
        <taxon>Bacillati</taxon>
        <taxon>Actinomycetota</taxon>
        <taxon>Actinomycetes</taxon>
        <taxon>Kitasatosporales</taxon>
        <taxon>Streptomycetaceae</taxon>
        <taxon>Streptomyces</taxon>
    </lineage>
</organism>
<feature type="region of interest" description="Disordered" evidence="3">
    <location>
        <begin position="71"/>
        <end position="168"/>
    </location>
</feature>
<keyword evidence="7" id="KW-1185">Reference proteome</keyword>
<evidence type="ECO:0000256" key="2">
    <source>
        <dbReference type="ARBA" id="ARBA00023163"/>
    </source>
</evidence>
<feature type="compositionally biased region" description="Basic and acidic residues" evidence="3">
    <location>
        <begin position="225"/>
        <end position="236"/>
    </location>
</feature>
<evidence type="ECO:0000259" key="5">
    <source>
        <dbReference type="Pfam" id="PF13490"/>
    </source>
</evidence>
<keyword evidence="4" id="KW-1133">Transmembrane helix</keyword>
<feature type="compositionally biased region" description="Gly residues" evidence="3">
    <location>
        <begin position="87"/>
        <end position="100"/>
    </location>
</feature>
<feature type="region of interest" description="Disordered" evidence="3">
    <location>
        <begin position="196"/>
        <end position="264"/>
    </location>
</feature>
<dbReference type="Gene3D" id="1.10.10.1320">
    <property type="entry name" value="Anti-sigma factor, zinc-finger domain"/>
    <property type="match status" value="1"/>
</dbReference>
<dbReference type="EMBL" id="JAFFZN010000013">
    <property type="protein sequence ID" value="MBO8187005.1"/>
    <property type="molecule type" value="Genomic_DNA"/>
</dbReference>
<evidence type="ECO:0000256" key="1">
    <source>
        <dbReference type="ARBA" id="ARBA00023015"/>
    </source>
</evidence>
<protein>
    <submittedName>
        <fullName evidence="6">Zf-HC2 domain-containing protein</fullName>
    </submittedName>
</protein>
<feature type="region of interest" description="Disordered" evidence="3">
    <location>
        <begin position="315"/>
        <end position="367"/>
    </location>
</feature>
<evidence type="ECO:0000313" key="7">
    <source>
        <dbReference type="Proteomes" id="UP001518976"/>
    </source>
</evidence>
<evidence type="ECO:0000256" key="3">
    <source>
        <dbReference type="SAM" id="MobiDB-lite"/>
    </source>
</evidence>
<gene>
    <name evidence="6" type="ORF">JW592_16255</name>
</gene>
<feature type="compositionally biased region" description="Basic and acidic residues" evidence="3">
    <location>
        <begin position="152"/>
        <end position="166"/>
    </location>
</feature>
<proteinExistence type="predicted"/>
<keyword evidence="4" id="KW-0472">Membrane</keyword>
<dbReference type="InterPro" id="IPR041916">
    <property type="entry name" value="Anti_sigma_zinc_sf"/>
</dbReference>
<feature type="compositionally biased region" description="Low complexity" evidence="3">
    <location>
        <begin position="208"/>
        <end position="224"/>
    </location>
</feature>
<keyword evidence="1" id="KW-0805">Transcription regulation</keyword>
<comment type="caution">
    <text evidence="6">The sequence shown here is derived from an EMBL/GenBank/DDBJ whole genome shotgun (WGS) entry which is preliminary data.</text>
</comment>
<dbReference type="RefSeq" id="WP_209265792.1">
    <property type="nucleotide sequence ID" value="NZ_JAFFZN010000013.1"/>
</dbReference>
<keyword evidence="4" id="KW-0812">Transmembrane</keyword>
<sequence length="367" mass="37086">MTSAEHHLGDRLAALVDGELGHDARERVLAHLATCQGCKAEADAQRRLKNVFADAPPPPPSAGLLARLQGLPADSGLGPAPFDDMDGGPGSGGPSDGGPARGSAFTKTALPGGRDSSPWVFDHLPGGGRSPLTPQRGFRIHEIPPPDGPEQAAERAVDRAERERSASRGRRRFAFAAAGAFSLAALALGGTFASGAASNSGSGGGGDNPSANSVRSAGSGSGAARDNRRRGGEHRGGAQSGRTSNSGPTFAPLASHGAVAPSSRLTAPVSLLRRSSAPLSLFERSHVSPSTNATGWYGRDGAERSLTSLRGSASLLPGALREPSAEVRSAQGPVRHDPSVLRSFPGRAPVATGSLTASTPAADPAGQ</sequence>
<keyword evidence="2" id="KW-0804">Transcription</keyword>
<reference evidence="6 7" key="1">
    <citation type="submission" date="2021-02" db="EMBL/GenBank/DDBJ databases">
        <title>Streptomyces spirodelae sp. nov., isolated from duckweed.</title>
        <authorList>
            <person name="Saimee Y."/>
            <person name="Duangmal K."/>
        </authorList>
    </citation>
    <scope>NUCLEOTIDE SEQUENCE [LARGE SCALE GENOMIC DNA]</scope>
    <source>
        <strain evidence="6 7">DW4-2</strain>
    </source>
</reference>
<dbReference type="Proteomes" id="UP001518976">
    <property type="component" value="Unassembled WGS sequence"/>
</dbReference>
<dbReference type="InterPro" id="IPR027383">
    <property type="entry name" value="Znf_put"/>
</dbReference>
<name>A0ABS3WV37_9ACTN</name>
<accession>A0ABS3WV37</accession>
<dbReference type="Pfam" id="PF13490">
    <property type="entry name" value="zf-HC2"/>
    <property type="match status" value="1"/>
</dbReference>
<evidence type="ECO:0000256" key="4">
    <source>
        <dbReference type="SAM" id="Phobius"/>
    </source>
</evidence>
<feature type="domain" description="Putative zinc-finger" evidence="5">
    <location>
        <begin position="10"/>
        <end position="38"/>
    </location>
</feature>
<evidence type="ECO:0000313" key="6">
    <source>
        <dbReference type="EMBL" id="MBO8187005.1"/>
    </source>
</evidence>